<comment type="caution">
    <text evidence="1">The sequence shown here is derived from an EMBL/GenBank/DDBJ whole genome shotgun (WGS) entry which is preliminary data.</text>
</comment>
<reference evidence="1 2" key="1">
    <citation type="submission" date="2018-01" db="EMBL/GenBank/DDBJ databases">
        <title>Whole genome sequencing of Histamine producing bacteria.</title>
        <authorList>
            <person name="Butler K."/>
        </authorList>
    </citation>
    <scope>NUCLEOTIDE SEQUENCE [LARGE SCALE GENOMIC DNA]</scope>
    <source>
        <strain evidence="1 2">DSM 100436</strain>
    </source>
</reference>
<keyword evidence="2" id="KW-1185">Reference proteome</keyword>
<gene>
    <name evidence="1" type="ORF">C9I98_25525</name>
</gene>
<proteinExistence type="predicted"/>
<evidence type="ECO:0000313" key="1">
    <source>
        <dbReference type="EMBL" id="PSW09988.1"/>
    </source>
</evidence>
<sequence>MSCSIYFNEKVYNFHAVERVLSFMDSTNLTSESLNAVIRTYCGKRFFCQKLDELVDMMMSL</sequence>
<accession>A0A2T3N9A5</accession>
<evidence type="ECO:0000313" key="2">
    <source>
        <dbReference type="Proteomes" id="UP000241771"/>
    </source>
</evidence>
<dbReference type="Proteomes" id="UP000241771">
    <property type="component" value="Unassembled WGS sequence"/>
</dbReference>
<organism evidence="1 2">
    <name type="scientific">Photobacterium sanctipauli</name>
    <dbReference type="NCBI Taxonomy" id="1342794"/>
    <lineage>
        <taxon>Bacteria</taxon>
        <taxon>Pseudomonadati</taxon>
        <taxon>Pseudomonadota</taxon>
        <taxon>Gammaproteobacteria</taxon>
        <taxon>Vibrionales</taxon>
        <taxon>Vibrionaceae</taxon>
        <taxon>Photobacterium</taxon>
    </lineage>
</organism>
<dbReference type="EMBL" id="PYMA01000029">
    <property type="protein sequence ID" value="PSW09988.1"/>
    <property type="molecule type" value="Genomic_DNA"/>
</dbReference>
<protein>
    <submittedName>
        <fullName evidence="1">Uncharacterized protein</fullName>
    </submittedName>
</protein>
<name>A0A2T3N9A5_9GAMM</name>
<dbReference type="AlphaFoldDB" id="A0A2T3N9A5"/>